<keyword evidence="1" id="KW-0732">Signal</keyword>
<dbReference type="EMBL" id="CP002160">
    <property type="protein sequence ID" value="ADL52999.1"/>
    <property type="molecule type" value="Genomic_DNA"/>
</dbReference>
<evidence type="ECO:0000313" key="2">
    <source>
        <dbReference type="EMBL" id="ADL52999.1"/>
    </source>
</evidence>
<feature type="signal peptide" evidence="1">
    <location>
        <begin position="1"/>
        <end position="25"/>
    </location>
</feature>
<dbReference type="AlphaFoldDB" id="D9SV24"/>
<feature type="chain" id="PRO_5003128464" evidence="1">
    <location>
        <begin position="26"/>
        <end position="104"/>
    </location>
</feature>
<gene>
    <name evidence="2" type="ordered locus">Clocel_3319</name>
</gene>
<dbReference type="OrthoDB" id="1924904at2"/>
<keyword evidence="3" id="KW-1185">Reference proteome</keyword>
<dbReference type="Proteomes" id="UP000002730">
    <property type="component" value="Chromosome"/>
</dbReference>
<evidence type="ECO:0000256" key="1">
    <source>
        <dbReference type="SAM" id="SignalP"/>
    </source>
</evidence>
<dbReference type="HOGENOM" id="CLU_173862_1_1_9"/>
<dbReference type="RefSeq" id="WP_010073394.1">
    <property type="nucleotide sequence ID" value="NC_014393.1"/>
</dbReference>
<reference evidence="2 3" key="1">
    <citation type="submission" date="2010-08" db="EMBL/GenBank/DDBJ databases">
        <title>Complete sequence of Clostridium cellulovorans 743B.</title>
        <authorList>
            <consortium name="US DOE Joint Genome Institute"/>
            <person name="Lucas S."/>
            <person name="Copeland A."/>
            <person name="Lapidus A."/>
            <person name="Cheng J.-F."/>
            <person name="Bruce D."/>
            <person name="Goodwin L."/>
            <person name="Pitluck S."/>
            <person name="Chertkov O."/>
            <person name="Detter J.C."/>
            <person name="Han C."/>
            <person name="Tapia R."/>
            <person name="Land M."/>
            <person name="Hauser L."/>
            <person name="Chang Y.-J."/>
            <person name="Jeffries C."/>
            <person name="Kyrpides N."/>
            <person name="Ivanova N."/>
            <person name="Mikhailova N."/>
            <person name="Hemme C.L."/>
            <person name="Woyke T."/>
        </authorList>
    </citation>
    <scope>NUCLEOTIDE SEQUENCE [LARGE SCALE GENOMIC DNA]</scope>
    <source>
        <strain evidence="3">ATCC 35296 / DSM 3052 / OCM 3 / 743B</strain>
    </source>
</reference>
<name>D9SV24_CLOC7</name>
<evidence type="ECO:0000313" key="3">
    <source>
        <dbReference type="Proteomes" id="UP000002730"/>
    </source>
</evidence>
<dbReference type="eggNOG" id="ENOG50348U8">
    <property type="taxonomic scope" value="Bacteria"/>
</dbReference>
<proteinExistence type="predicted"/>
<sequence>MKKYAILIVLSCLLYTMINTMDTYASNVFKEGVYKAADFNFSSGSLYRVQNISNKNASIFVFDENQAEIQYIRLNPGSRSYNLVPLRSSYRIAIIGNGEIFISS</sequence>
<protein>
    <submittedName>
        <fullName evidence="2">Uncharacterized protein</fullName>
    </submittedName>
</protein>
<accession>D9SV24</accession>
<organism evidence="2 3">
    <name type="scientific">Clostridium cellulovorans (strain ATCC 35296 / DSM 3052 / OCM 3 / 743B)</name>
    <dbReference type="NCBI Taxonomy" id="573061"/>
    <lineage>
        <taxon>Bacteria</taxon>
        <taxon>Bacillati</taxon>
        <taxon>Bacillota</taxon>
        <taxon>Clostridia</taxon>
        <taxon>Eubacteriales</taxon>
        <taxon>Clostridiaceae</taxon>
        <taxon>Clostridium</taxon>
    </lineage>
</organism>
<dbReference type="KEGG" id="ccb:Clocel_3319"/>